<dbReference type="AlphaFoldDB" id="A0A7I7Y3I3"/>
<name>A0A7I7Y3I3_9MYCO</name>
<gene>
    <name evidence="1" type="ORF">MCNF_48750</name>
</gene>
<evidence type="ECO:0000313" key="1">
    <source>
        <dbReference type="EMBL" id="BBZ36270.1"/>
    </source>
</evidence>
<evidence type="ECO:0000313" key="2">
    <source>
        <dbReference type="Proteomes" id="UP000466931"/>
    </source>
</evidence>
<dbReference type="EMBL" id="AP022612">
    <property type="protein sequence ID" value="BBZ36270.1"/>
    <property type="molecule type" value="Genomic_DNA"/>
</dbReference>
<reference evidence="1" key="2">
    <citation type="submission" date="2020-02" db="EMBL/GenBank/DDBJ databases">
        <authorList>
            <person name="Matsumoto Y."/>
            <person name="Motooka D."/>
            <person name="Nakamura S."/>
        </authorList>
    </citation>
    <scope>NUCLEOTIDE SEQUENCE</scope>
    <source>
        <strain evidence="1">JCM 13671</strain>
    </source>
</reference>
<organism evidence="1 2">
    <name type="scientific">Mycolicibacterium confluentis</name>
    <dbReference type="NCBI Taxonomy" id="28047"/>
    <lineage>
        <taxon>Bacteria</taxon>
        <taxon>Bacillati</taxon>
        <taxon>Actinomycetota</taxon>
        <taxon>Actinomycetes</taxon>
        <taxon>Mycobacteriales</taxon>
        <taxon>Mycobacteriaceae</taxon>
        <taxon>Mycolicibacterium</taxon>
    </lineage>
</organism>
<accession>A0A7I7Y3I3</accession>
<keyword evidence="2" id="KW-1185">Reference proteome</keyword>
<proteinExistence type="predicted"/>
<reference evidence="1" key="1">
    <citation type="journal article" date="2019" name="Emerg. Microbes Infect.">
        <title>Comprehensive subspecies identification of 175 nontuberculous mycobacteria species based on 7547 genomic profiles.</title>
        <authorList>
            <person name="Matsumoto Y."/>
            <person name="Kinjo T."/>
            <person name="Motooka D."/>
            <person name="Nabeya D."/>
            <person name="Jung N."/>
            <person name="Uechi K."/>
            <person name="Horii T."/>
            <person name="Iida T."/>
            <person name="Fujita J."/>
            <person name="Nakamura S."/>
        </authorList>
    </citation>
    <scope>NUCLEOTIDE SEQUENCE [LARGE SCALE GENOMIC DNA]</scope>
    <source>
        <strain evidence="1">JCM 13671</strain>
    </source>
</reference>
<sequence length="55" mass="5874">MSTFDEVELVALMTHDPARAEVFIRRTAGGHGVHIAIALEVCVGADLTEPIEAGR</sequence>
<dbReference type="Proteomes" id="UP000466931">
    <property type="component" value="Chromosome"/>
</dbReference>
<protein>
    <submittedName>
        <fullName evidence="1">Uncharacterized protein</fullName>
    </submittedName>
</protein>